<reference evidence="6 7" key="1">
    <citation type="submission" date="2020-04" db="EMBL/GenBank/DDBJ databases">
        <title>Sequencing and Assembly of C. fimi.</title>
        <authorList>
            <person name="Ramsey A.R."/>
        </authorList>
    </citation>
    <scope>NUCLEOTIDE SEQUENCE [LARGE SCALE GENOMIC DNA]</scope>
    <source>
        <strain evidence="6 7">SB</strain>
    </source>
</reference>
<dbReference type="SMART" id="SM00100">
    <property type="entry name" value="cNMP"/>
    <property type="match status" value="1"/>
</dbReference>
<gene>
    <name evidence="6" type="ORF">HIR71_13230</name>
</gene>
<accession>A0A7Y0QIB2</accession>
<dbReference type="SUPFAM" id="SSF46785">
    <property type="entry name" value="Winged helix' DNA-binding domain"/>
    <property type="match status" value="1"/>
</dbReference>
<dbReference type="PROSITE" id="PS50042">
    <property type="entry name" value="CNMP_BINDING_3"/>
    <property type="match status" value="1"/>
</dbReference>
<evidence type="ECO:0000256" key="3">
    <source>
        <dbReference type="ARBA" id="ARBA00023163"/>
    </source>
</evidence>
<dbReference type="InterPro" id="IPR050397">
    <property type="entry name" value="Env_Response_Regulators"/>
</dbReference>
<dbReference type="InterPro" id="IPR018490">
    <property type="entry name" value="cNMP-bd_dom_sf"/>
</dbReference>
<proteinExistence type="predicted"/>
<evidence type="ECO:0000256" key="2">
    <source>
        <dbReference type="ARBA" id="ARBA00023125"/>
    </source>
</evidence>
<dbReference type="Gene3D" id="2.60.120.10">
    <property type="entry name" value="Jelly Rolls"/>
    <property type="match status" value="1"/>
</dbReference>
<feature type="domain" description="HTH crp-type" evidence="5">
    <location>
        <begin position="143"/>
        <end position="217"/>
    </location>
</feature>
<dbReference type="Pfam" id="PF13545">
    <property type="entry name" value="HTH_Crp_2"/>
    <property type="match status" value="1"/>
</dbReference>
<dbReference type="InterPro" id="IPR012318">
    <property type="entry name" value="HTH_CRP"/>
</dbReference>
<keyword evidence="3" id="KW-0804">Transcription</keyword>
<keyword evidence="7" id="KW-1185">Reference proteome</keyword>
<dbReference type="CDD" id="cd00038">
    <property type="entry name" value="CAP_ED"/>
    <property type="match status" value="1"/>
</dbReference>
<dbReference type="InterPro" id="IPR036388">
    <property type="entry name" value="WH-like_DNA-bd_sf"/>
</dbReference>
<organism evidence="6 7">
    <name type="scientific">Cellulomonas fimi</name>
    <dbReference type="NCBI Taxonomy" id="1708"/>
    <lineage>
        <taxon>Bacteria</taxon>
        <taxon>Bacillati</taxon>
        <taxon>Actinomycetota</taxon>
        <taxon>Actinomycetes</taxon>
        <taxon>Micrococcales</taxon>
        <taxon>Cellulomonadaceae</taxon>
        <taxon>Cellulomonas</taxon>
    </lineage>
</organism>
<evidence type="ECO:0000313" key="6">
    <source>
        <dbReference type="EMBL" id="NMR21165.1"/>
    </source>
</evidence>
<evidence type="ECO:0000313" key="7">
    <source>
        <dbReference type="Proteomes" id="UP000562124"/>
    </source>
</evidence>
<dbReference type="InterPro" id="IPR000595">
    <property type="entry name" value="cNMP-bd_dom"/>
</dbReference>
<dbReference type="SMART" id="SM00419">
    <property type="entry name" value="HTH_CRP"/>
    <property type="match status" value="1"/>
</dbReference>
<evidence type="ECO:0000256" key="1">
    <source>
        <dbReference type="ARBA" id="ARBA00023015"/>
    </source>
</evidence>
<evidence type="ECO:0000259" key="5">
    <source>
        <dbReference type="PROSITE" id="PS51063"/>
    </source>
</evidence>
<dbReference type="GO" id="GO:0003700">
    <property type="term" value="F:DNA-binding transcription factor activity"/>
    <property type="evidence" value="ECO:0007669"/>
    <property type="project" value="TreeGrafter"/>
</dbReference>
<sequence length="226" mass="24005">MDVLRHVPYFAGLSDRELTEIDSHLTALSWAQGDPLYRAGEPAEHLFVLASGRVKLSQPSVAGTPVVTDVLVPGRLFGAMSLLGDSVHGESAQALVTTCALRIDQPSFRAVLAGHPEVTLRVLDDVAGRLARARSRVGRQTTDTVAQRVAAVLLDLVDELGQERASGGTLLQLPLSRADLAGMAGSTPESVSRVMSALRKEGVVDSGRRWTAVLDVPRLREVAAGT</sequence>
<dbReference type="Proteomes" id="UP000562124">
    <property type="component" value="Unassembled WGS sequence"/>
</dbReference>
<keyword evidence="2" id="KW-0238">DNA-binding</keyword>
<name>A0A7Y0QIB2_CELFI</name>
<dbReference type="SUPFAM" id="SSF51206">
    <property type="entry name" value="cAMP-binding domain-like"/>
    <property type="match status" value="1"/>
</dbReference>
<dbReference type="EMBL" id="JABCJJ010000025">
    <property type="protein sequence ID" value="NMR21165.1"/>
    <property type="molecule type" value="Genomic_DNA"/>
</dbReference>
<feature type="domain" description="Cyclic nucleotide-binding" evidence="4">
    <location>
        <begin position="9"/>
        <end position="129"/>
    </location>
</feature>
<dbReference type="PANTHER" id="PTHR24567">
    <property type="entry name" value="CRP FAMILY TRANSCRIPTIONAL REGULATORY PROTEIN"/>
    <property type="match status" value="1"/>
</dbReference>
<dbReference type="PROSITE" id="PS51063">
    <property type="entry name" value="HTH_CRP_2"/>
    <property type="match status" value="1"/>
</dbReference>
<dbReference type="GO" id="GO:0003677">
    <property type="term" value="F:DNA binding"/>
    <property type="evidence" value="ECO:0007669"/>
    <property type="project" value="UniProtKB-KW"/>
</dbReference>
<comment type="caution">
    <text evidence="6">The sequence shown here is derived from an EMBL/GenBank/DDBJ whole genome shotgun (WGS) entry which is preliminary data.</text>
</comment>
<keyword evidence="1" id="KW-0805">Transcription regulation</keyword>
<dbReference type="InterPro" id="IPR036390">
    <property type="entry name" value="WH_DNA-bd_sf"/>
</dbReference>
<dbReference type="InterPro" id="IPR014710">
    <property type="entry name" value="RmlC-like_jellyroll"/>
</dbReference>
<dbReference type="PANTHER" id="PTHR24567:SF74">
    <property type="entry name" value="HTH-TYPE TRANSCRIPTIONAL REGULATOR ARCR"/>
    <property type="match status" value="1"/>
</dbReference>
<dbReference type="CDD" id="cd00092">
    <property type="entry name" value="HTH_CRP"/>
    <property type="match status" value="1"/>
</dbReference>
<dbReference type="PRINTS" id="PR00034">
    <property type="entry name" value="HTHCRP"/>
</dbReference>
<dbReference type="AlphaFoldDB" id="A0A7Y0QIB2"/>
<dbReference type="GO" id="GO:0005829">
    <property type="term" value="C:cytosol"/>
    <property type="evidence" value="ECO:0007669"/>
    <property type="project" value="TreeGrafter"/>
</dbReference>
<protein>
    <submittedName>
        <fullName evidence="6">Crp/Fnr family transcriptional regulator</fullName>
    </submittedName>
</protein>
<dbReference type="Gene3D" id="1.10.10.10">
    <property type="entry name" value="Winged helix-like DNA-binding domain superfamily/Winged helix DNA-binding domain"/>
    <property type="match status" value="1"/>
</dbReference>
<evidence type="ECO:0000259" key="4">
    <source>
        <dbReference type="PROSITE" id="PS50042"/>
    </source>
</evidence>
<dbReference type="Pfam" id="PF00027">
    <property type="entry name" value="cNMP_binding"/>
    <property type="match status" value="1"/>
</dbReference>